<dbReference type="InterPro" id="IPR014757">
    <property type="entry name" value="Tscrpt_reg_IclR_C"/>
</dbReference>
<dbReference type="Gene3D" id="1.10.10.10">
    <property type="entry name" value="Winged helix-like DNA-binding domain superfamily/Winged helix DNA-binding domain"/>
    <property type="match status" value="1"/>
</dbReference>
<dbReference type="SUPFAM" id="SSF46785">
    <property type="entry name" value="Winged helix' DNA-binding domain"/>
    <property type="match status" value="1"/>
</dbReference>
<dbReference type="Pfam" id="PF01614">
    <property type="entry name" value="IclR_C"/>
    <property type="match status" value="1"/>
</dbReference>
<evidence type="ECO:0000256" key="2">
    <source>
        <dbReference type="ARBA" id="ARBA00023125"/>
    </source>
</evidence>
<reference evidence="6 7" key="1">
    <citation type="submission" date="2021-01" db="EMBL/GenBank/DDBJ databases">
        <title>Genomic Encyclopedia of Type Strains, Phase IV (KMG-IV): sequencing the most valuable type-strain genomes for metagenomic binning, comparative biology and taxonomic classification.</title>
        <authorList>
            <person name="Goeker M."/>
        </authorList>
    </citation>
    <scope>NUCLEOTIDE SEQUENCE [LARGE SCALE GENOMIC DNA]</scope>
    <source>
        <strain evidence="6 7">DSM 105453</strain>
    </source>
</reference>
<organism evidence="6 7">
    <name type="scientific">Siminovitchia thermophila</name>
    <dbReference type="NCBI Taxonomy" id="1245522"/>
    <lineage>
        <taxon>Bacteria</taxon>
        <taxon>Bacillati</taxon>
        <taxon>Bacillota</taxon>
        <taxon>Bacilli</taxon>
        <taxon>Bacillales</taxon>
        <taxon>Bacillaceae</taxon>
        <taxon>Siminovitchia</taxon>
    </lineage>
</organism>
<dbReference type="PANTHER" id="PTHR30136:SF24">
    <property type="entry name" value="HTH-TYPE TRANSCRIPTIONAL REPRESSOR ALLR"/>
    <property type="match status" value="1"/>
</dbReference>
<evidence type="ECO:0000259" key="4">
    <source>
        <dbReference type="PROSITE" id="PS51077"/>
    </source>
</evidence>
<dbReference type="Gene3D" id="3.30.450.40">
    <property type="match status" value="1"/>
</dbReference>
<gene>
    <name evidence="6" type="ORF">JOC94_004307</name>
</gene>
<evidence type="ECO:0000256" key="1">
    <source>
        <dbReference type="ARBA" id="ARBA00023015"/>
    </source>
</evidence>
<name>A0ABS2RC99_9BACI</name>
<dbReference type="RefSeq" id="WP_205180278.1">
    <property type="nucleotide sequence ID" value="NZ_JAFBFH010000042.1"/>
</dbReference>
<evidence type="ECO:0000313" key="7">
    <source>
        <dbReference type="Proteomes" id="UP000823485"/>
    </source>
</evidence>
<sequence>MNKSLRNSSTVRLLRILEEIAKSDDGIGVTELAQRLDLNKSTIYRFLATLEEEQYLEQEPDTKKYHSGIRLFELASRIVNKVDWTKDIRPFLVDLKDRVNETVHLGIIDDHEVVYIDKVECERSIRMYSKVGKRAPVYCTGVGKAILAFLPEEKRNHIMNHIHFHPFTENTITDAAHLKKEIKMIRAQGFALDREEHELGVSCTASPIFNYNGKVLGGISIAGPSSRIDEERLFDLALEVKETAQFISRRLGSL</sequence>
<dbReference type="EMBL" id="JAFBFH010000042">
    <property type="protein sequence ID" value="MBM7717282.1"/>
    <property type="molecule type" value="Genomic_DNA"/>
</dbReference>
<feature type="domain" description="IclR-ED" evidence="5">
    <location>
        <begin position="70"/>
        <end position="253"/>
    </location>
</feature>
<dbReference type="InterPro" id="IPR050707">
    <property type="entry name" value="HTH_MetabolicPath_Reg"/>
</dbReference>
<proteinExistence type="predicted"/>
<accession>A0ABS2RC99</accession>
<dbReference type="InterPro" id="IPR005471">
    <property type="entry name" value="Tscrpt_reg_IclR_N"/>
</dbReference>
<keyword evidence="2 6" id="KW-0238">DNA-binding</keyword>
<dbReference type="InterPro" id="IPR029016">
    <property type="entry name" value="GAF-like_dom_sf"/>
</dbReference>
<dbReference type="PANTHER" id="PTHR30136">
    <property type="entry name" value="HELIX-TURN-HELIX TRANSCRIPTIONAL REGULATOR, ICLR FAMILY"/>
    <property type="match status" value="1"/>
</dbReference>
<dbReference type="PROSITE" id="PS51078">
    <property type="entry name" value="ICLR_ED"/>
    <property type="match status" value="1"/>
</dbReference>
<evidence type="ECO:0000256" key="3">
    <source>
        <dbReference type="ARBA" id="ARBA00023163"/>
    </source>
</evidence>
<keyword evidence="7" id="KW-1185">Reference proteome</keyword>
<dbReference type="Pfam" id="PF09339">
    <property type="entry name" value="HTH_IclR"/>
    <property type="match status" value="1"/>
</dbReference>
<keyword evidence="1" id="KW-0805">Transcription regulation</keyword>
<dbReference type="GO" id="GO:0003677">
    <property type="term" value="F:DNA binding"/>
    <property type="evidence" value="ECO:0007669"/>
    <property type="project" value="UniProtKB-KW"/>
</dbReference>
<dbReference type="InterPro" id="IPR036388">
    <property type="entry name" value="WH-like_DNA-bd_sf"/>
</dbReference>
<dbReference type="InterPro" id="IPR036390">
    <property type="entry name" value="WH_DNA-bd_sf"/>
</dbReference>
<protein>
    <submittedName>
        <fullName evidence="6">DNA-binding IclR family transcriptional regulator</fullName>
    </submittedName>
</protein>
<keyword evidence="3" id="KW-0804">Transcription</keyword>
<feature type="domain" description="HTH iclR-type" evidence="4">
    <location>
        <begin position="7"/>
        <end position="69"/>
    </location>
</feature>
<dbReference type="PROSITE" id="PS51077">
    <property type="entry name" value="HTH_ICLR"/>
    <property type="match status" value="1"/>
</dbReference>
<comment type="caution">
    <text evidence="6">The sequence shown here is derived from an EMBL/GenBank/DDBJ whole genome shotgun (WGS) entry which is preliminary data.</text>
</comment>
<evidence type="ECO:0000259" key="5">
    <source>
        <dbReference type="PROSITE" id="PS51078"/>
    </source>
</evidence>
<dbReference type="SMART" id="SM00346">
    <property type="entry name" value="HTH_ICLR"/>
    <property type="match status" value="1"/>
</dbReference>
<dbReference type="Proteomes" id="UP000823485">
    <property type="component" value="Unassembled WGS sequence"/>
</dbReference>
<dbReference type="SUPFAM" id="SSF55781">
    <property type="entry name" value="GAF domain-like"/>
    <property type="match status" value="1"/>
</dbReference>
<evidence type="ECO:0000313" key="6">
    <source>
        <dbReference type="EMBL" id="MBM7717282.1"/>
    </source>
</evidence>